<evidence type="ECO:0000256" key="2">
    <source>
        <dbReference type="ARBA" id="ARBA00023125"/>
    </source>
</evidence>
<evidence type="ECO:0000313" key="7">
    <source>
        <dbReference type="Proteomes" id="UP000838324"/>
    </source>
</evidence>
<evidence type="ECO:0000256" key="1">
    <source>
        <dbReference type="ARBA" id="ARBA00023015"/>
    </source>
</evidence>
<dbReference type="RefSeq" id="WP_236333577.1">
    <property type="nucleotide sequence ID" value="NZ_CAKMMG010000002.1"/>
</dbReference>
<comment type="caution">
    <text evidence="6">The sequence shown here is derived from an EMBL/GenBank/DDBJ whole genome shotgun (WGS) entry which is preliminary data.</text>
</comment>
<gene>
    <name evidence="6" type="ORF">PAECIP111892_02562</name>
</gene>
<dbReference type="SUPFAM" id="SSF46689">
    <property type="entry name" value="Homeodomain-like"/>
    <property type="match status" value="1"/>
</dbReference>
<dbReference type="PROSITE" id="PS50977">
    <property type="entry name" value="HTH_TETR_2"/>
    <property type="match status" value="1"/>
</dbReference>
<dbReference type="InterPro" id="IPR001647">
    <property type="entry name" value="HTH_TetR"/>
</dbReference>
<proteinExistence type="predicted"/>
<accession>A0ABN8GGM2</accession>
<dbReference type="PANTHER" id="PTHR30055">
    <property type="entry name" value="HTH-TYPE TRANSCRIPTIONAL REGULATOR RUTR"/>
    <property type="match status" value="1"/>
</dbReference>
<dbReference type="InterPro" id="IPR050109">
    <property type="entry name" value="HTH-type_TetR-like_transc_reg"/>
</dbReference>
<reference evidence="6" key="1">
    <citation type="submission" date="2022-01" db="EMBL/GenBank/DDBJ databases">
        <authorList>
            <person name="Criscuolo A."/>
        </authorList>
    </citation>
    <scope>NUCLEOTIDE SEQUENCE</scope>
    <source>
        <strain evidence="6">CIP111892</strain>
    </source>
</reference>
<dbReference type="PRINTS" id="PR00455">
    <property type="entry name" value="HTHTETR"/>
</dbReference>
<keyword evidence="2 4" id="KW-0238">DNA-binding</keyword>
<dbReference type="Pfam" id="PF00440">
    <property type="entry name" value="TetR_N"/>
    <property type="match status" value="1"/>
</dbReference>
<keyword evidence="1" id="KW-0805">Transcription regulation</keyword>
<dbReference type="Proteomes" id="UP000838324">
    <property type="component" value="Unassembled WGS sequence"/>
</dbReference>
<dbReference type="InterPro" id="IPR013571">
    <property type="entry name" value="Tscrpt_reg_QacR_C"/>
</dbReference>
<dbReference type="PANTHER" id="PTHR30055:SF238">
    <property type="entry name" value="MYCOFACTOCIN BIOSYNTHESIS TRANSCRIPTIONAL REGULATOR MFTR-RELATED"/>
    <property type="match status" value="1"/>
</dbReference>
<feature type="domain" description="HTH tetR-type" evidence="5">
    <location>
        <begin position="1"/>
        <end position="60"/>
    </location>
</feature>
<keyword evidence="7" id="KW-1185">Reference proteome</keyword>
<evidence type="ECO:0000259" key="5">
    <source>
        <dbReference type="PROSITE" id="PS50977"/>
    </source>
</evidence>
<dbReference type="Pfam" id="PF08360">
    <property type="entry name" value="TetR_C_5"/>
    <property type="match status" value="1"/>
</dbReference>
<evidence type="ECO:0000313" key="6">
    <source>
        <dbReference type="EMBL" id="CAH1204839.1"/>
    </source>
</evidence>
<evidence type="ECO:0000256" key="3">
    <source>
        <dbReference type="ARBA" id="ARBA00023163"/>
    </source>
</evidence>
<name>A0ABN8GGM2_9BACL</name>
<dbReference type="InterPro" id="IPR009057">
    <property type="entry name" value="Homeodomain-like_sf"/>
</dbReference>
<dbReference type="Gene3D" id="1.10.10.60">
    <property type="entry name" value="Homeodomain-like"/>
    <property type="match status" value="1"/>
</dbReference>
<feature type="DNA-binding region" description="H-T-H motif" evidence="4">
    <location>
        <begin position="23"/>
        <end position="42"/>
    </location>
</feature>
<organism evidence="6 7">
    <name type="scientific">Paenibacillus auburnensis</name>
    <dbReference type="NCBI Taxonomy" id="2905649"/>
    <lineage>
        <taxon>Bacteria</taxon>
        <taxon>Bacillati</taxon>
        <taxon>Bacillota</taxon>
        <taxon>Bacilli</taxon>
        <taxon>Bacillales</taxon>
        <taxon>Paenibacillaceae</taxon>
        <taxon>Paenibacillus</taxon>
    </lineage>
</organism>
<sequence length="193" mass="22473">MTAHTIEQAALVHFAEKGFEGASLAGIAQAVGIKKQSIATYFPKKEDLFMAVFHGMAKHYIGFLEQLYQDLADAPAETRLREIVYKNYQYRAGHPALTAFYKRAVQFPPPFFKEVLLEQIRMMEQRSAVFYRSIFEEGMVKGEIRRQQPEDLISAFYCLLDGIAMQMFFYEEEEFERRLKGIWNIFWAGIKQT</sequence>
<protein>
    <recommendedName>
        <fullName evidence="5">HTH tetR-type domain-containing protein</fullName>
    </recommendedName>
</protein>
<keyword evidence="3" id="KW-0804">Transcription</keyword>
<evidence type="ECO:0000256" key="4">
    <source>
        <dbReference type="PROSITE-ProRule" id="PRU00335"/>
    </source>
</evidence>
<dbReference type="Gene3D" id="1.10.357.10">
    <property type="entry name" value="Tetracycline Repressor, domain 2"/>
    <property type="match status" value="1"/>
</dbReference>
<dbReference type="InterPro" id="IPR036271">
    <property type="entry name" value="Tet_transcr_reg_TetR-rel_C_sf"/>
</dbReference>
<dbReference type="EMBL" id="CAKMMG010000002">
    <property type="protein sequence ID" value="CAH1204839.1"/>
    <property type="molecule type" value="Genomic_DNA"/>
</dbReference>
<dbReference type="SUPFAM" id="SSF48498">
    <property type="entry name" value="Tetracyclin repressor-like, C-terminal domain"/>
    <property type="match status" value="1"/>
</dbReference>